<evidence type="ECO:0000313" key="2">
    <source>
        <dbReference type="EMBL" id="BAM40812.1"/>
    </source>
</evidence>
<dbReference type="KEGG" id="tot:TOT_030000074"/>
<keyword evidence="3" id="KW-1185">Reference proteome</keyword>
<dbReference type="GeneID" id="20715279"/>
<accession>J4CDA7</accession>
<feature type="chain" id="PRO_5003778713" evidence="1">
    <location>
        <begin position="22"/>
        <end position="258"/>
    </location>
</feature>
<dbReference type="OrthoDB" id="361805at2759"/>
<dbReference type="Proteomes" id="UP000003786">
    <property type="component" value="Chromosome 3"/>
</dbReference>
<organism evidence="2 3">
    <name type="scientific">Theileria orientalis strain Shintoku</name>
    <dbReference type="NCBI Taxonomy" id="869250"/>
    <lineage>
        <taxon>Eukaryota</taxon>
        <taxon>Sar</taxon>
        <taxon>Alveolata</taxon>
        <taxon>Apicomplexa</taxon>
        <taxon>Aconoidasida</taxon>
        <taxon>Piroplasmida</taxon>
        <taxon>Theileriidae</taxon>
        <taxon>Theileria</taxon>
    </lineage>
</organism>
<dbReference type="VEuPathDB" id="PiroplasmaDB:TOT_030000074"/>
<keyword evidence="1" id="KW-0732">Signal</keyword>
<name>J4CDA7_THEOR</name>
<evidence type="ECO:0000256" key="1">
    <source>
        <dbReference type="SAM" id="SignalP"/>
    </source>
</evidence>
<dbReference type="RefSeq" id="XP_009691113.1">
    <property type="nucleotide sequence ID" value="XM_009692818.1"/>
</dbReference>
<gene>
    <name evidence="2" type="ORF">TOT_030000074</name>
</gene>
<evidence type="ECO:0000313" key="3">
    <source>
        <dbReference type="Proteomes" id="UP000003786"/>
    </source>
</evidence>
<sequence length="258" mass="29033">MSLNYSILIFLALIGFRVVVGDRGGRIRYELPAQRPYASLYQANRMQIPIPVKTRKNGSRKPENQQIAAGPYINERELGLPPIKPMRNIPRDFDDIIDGSNEDELDFDDDDDENIKCVVEAKRPYSTSPKITVTGLSERYNSLLIGYDIHSDGKRANKASLYGWSSPKSPLESGVSKFSFDLDYVSIMPQGGTPLSYCALVFVPPLVPNFDMRSVFGKPAMSMERYFGSEEHLVKAVKNKSKKVTSCCFIAYPMVSRR</sequence>
<reference evidence="2 3" key="1">
    <citation type="journal article" date="2012" name="MBio">
        <title>Comparative genome analysis of three eukaryotic parasites with differing abilities to transform leukocytes reveals key mediators of Theileria-induced leukocyte transformation.</title>
        <authorList>
            <person name="Hayashida K."/>
            <person name="Hara Y."/>
            <person name="Abe T."/>
            <person name="Yamasaki C."/>
            <person name="Toyoda A."/>
            <person name="Kosuge T."/>
            <person name="Suzuki Y."/>
            <person name="Sato Y."/>
            <person name="Kawashima S."/>
            <person name="Katayama T."/>
            <person name="Wakaguri H."/>
            <person name="Inoue N."/>
            <person name="Homma K."/>
            <person name="Tada-Umezaki M."/>
            <person name="Yagi Y."/>
            <person name="Fujii Y."/>
            <person name="Habara T."/>
            <person name="Kanehisa M."/>
            <person name="Watanabe H."/>
            <person name="Ito K."/>
            <person name="Gojobori T."/>
            <person name="Sugawara H."/>
            <person name="Imanishi T."/>
            <person name="Weir W."/>
            <person name="Gardner M."/>
            <person name="Pain A."/>
            <person name="Shiels B."/>
            <person name="Hattori M."/>
            <person name="Nene V."/>
            <person name="Sugimoto C."/>
        </authorList>
    </citation>
    <scope>NUCLEOTIDE SEQUENCE [LARGE SCALE GENOMIC DNA]</scope>
    <source>
        <strain evidence="2 3">Shintoku</strain>
    </source>
</reference>
<proteinExistence type="predicted"/>
<dbReference type="eggNOG" id="ENOG502TN52">
    <property type="taxonomic scope" value="Eukaryota"/>
</dbReference>
<protein>
    <submittedName>
        <fullName evidence="2">Uncharacterized protein</fullName>
    </submittedName>
</protein>
<dbReference type="EMBL" id="AP011948">
    <property type="protein sequence ID" value="BAM40812.1"/>
    <property type="molecule type" value="Genomic_DNA"/>
</dbReference>
<dbReference type="AlphaFoldDB" id="J4CDA7"/>
<feature type="signal peptide" evidence="1">
    <location>
        <begin position="1"/>
        <end position="21"/>
    </location>
</feature>